<dbReference type="GeneTree" id="ENSGT00390000011347"/>
<organism evidence="3 4">
    <name type="scientific">Scophthalmus maximus</name>
    <name type="common">Turbot</name>
    <name type="synonym">Psetta maxima</name>
    <dbReference type="NCBI Taxonomy" id="52904"/>
    <lineage>
        <taxon>Eukaryota</taxon>
        <taxon>Metazoa</taxon>
        <taxon>Chordata</taxon>
        <taxon>Craniata</taxon>
        <taxon>Vertebrata</taxon>
        <taxon>Euteleostomi</taxon>
        <taxon>Actinopterygii</taxon>
        <taxon>Neopterygii</taxon>
        <taxon>Teleostei</taxon>
        <taxon>Neoteleostei</taxon>
        <taxon>Acanthomorphata</taxon>
        <taxon>Carangaria</taxon>
        <taxon>Pleuronectiformes</taxon>
        <taxon>Pleuronectoidei</taxon>
        <taxon>Scophthalmidae</taxon>
        <taxon>Scophthalmus</taxon>
    </lineage>
</organism>
<dbReference type="GO" id="GO:0007059">
    <property type="term" value="P:chromosome segregation"/>
    <property type="evidence" value="ECO:0007669"/>
    <property type="project" value="InterPro"/>
</dbReference>
<gene>
    <name evidence="3" type="primary">LOC118288926</name>
</gene>
<evidence type="ECO:0000313" key="4">
    <source>
        <dbReference type="Proteomes" id="UP000694558"/>
    </source>
</evidence>
<evidence type="ECO:0000256" key="2">
    <source>
        <dbReference type="SAM" id="MobiDB-lite"/>
    </source>
</evidence>
<protein>
    <submittedName>
        <fullName evidence="3">DSN1 component of MIS12 kinetochore complex</fullName>
    </submittedName>
</protein>
<feature type="compositionally biased region" description="Basic residues" evidence="2">
    <location>
        <begin position="163"/>
        <end position="173"/>
    </location>
</feature>
<feature type="region of interest" description="Disordered" evidence="2">
    <location>
        <begin position="85"/>
        <end position="175"/>
    </location>
</feature>
<keyword evidence="1" id="KW-0175">Coiled coil</keyword>
<sequence>MTTCFTLNICDVLSQVNNLRLNSFIRLRFSQSKVQLLPNIDASANAHGDLTNTCFVKVIYLYFINVTLDCQFTCCCSCGSDTVAGNQSESLKTEVNSPTPSSKRCSSTSPSSTAPTHKSPRLDPPSPTIQATDAGEAQPETDKQLMQIENTEAPSSSSVSPTARRKSWRRATITRRSLPALPNPYQVLCRSISTSLSPQERLEKLMEASMKLAVERTQNSLQSVPNTSLECFQKQVEHIQKEWGYLAKSLHIEPQGHQIPAGSASSSDLAVQKAMEKVQKTINRLQAESESWEALLNKHRSKAEELQRKMEHGQERGVSLDSTCVAQSSQYLFIQNKPDYHGLLCRQQPKLNTIAMIMDTQCKMVRELLSIKEQSQLLVKETSGRLAAGAGFQDLSPDPIRNLMGAPLSSAT</sequence>
<feature type="compositionally biased region" description="Polar residues" evidence="2">
    <location>
        <begin position="147"/>
        <end position="161"/>
    </location>
</feature>
<dbReference type="PANTHER" id="PTHR14778:SF2">
    <property type="entry name" value="KINETOCHORE-ASSOCIATED PROTEIN DSN1 HOMOLOG"/>
    <property type="match status" value="1"/>
</dbReference>
<dbReference type="InterPro" id="IPR013218">
    <property type="entry name" value="Dsn1/Mis13"/>
</dbReference>
<feature type="compositionally biased region" description="Low complexity" evidence="2">
    <location>
        <begin position="97"/>
        <end position="117"/>
    </location>
</feature>
<dbReference type="Ensembl" id="ENSSMAT00000004627.2">
    <property type="protein sequence ID" value="ENSSMAP00000004556.1"/>
    <property type="gene ID" value="ENSSMAG00000002826.2"/>
</dbReference>
<dbReference type="Proteomes" id="UP000694558">
    <property type="component" value="Chromosome 19"/>
</dbReference>
<dbReference type="GO" id="GO:0051301">
    <property type="term" value="P:cell division"/>
    <property type="evidence" value="ECO:0007669"/>
    <property type="project" value="InterPro"/>
</dbReference>
<accession>A0A8D2ZMG5</accession>
<dbReference type="GO" id="GO:0000444">
    <property type="term" value="C:MIS12/MIND type complex"/>
    <property type="evidence" value="ECO:0007669"/>
    <property type="project" value="InterPro"/>
</dbReference>
<feature type="coiled-coil region" evidence="1">
    <location>
        <begin position="275"/>
        <end position="316"/>
    </location>
</feature>
<name>A0A8D2ZMG5_SCOMX</name>
<reference evidence="3" key="2">
    <citation type="submission" date="2025-08" db="UniProtKB">
        <authorList>
            <consortium name="Ensembl"/>
        </authorList>
    </citation>
    <scope>IDENTIFICATION</scope>
</reference>
<evidence type="ECO:0000313" key="3">
    <source>
        <dbReference type="Ensembl" id="ENSSMAP00000004556.1"/>
    </source>
</evidence>
<proteinExistence type="predicted"/>
<dbReference type="OMA" id="QDKSQSW"/>
<dbReference type="AlphaFoldDB" id="A0A8D2ZMG5"/>
<reference evidence="3" key="1">
    <citation type="submission" date="2023-05" db="EMBL/GenBank/DDBJ databases">
        <title>High-quality long-read genome of Scophthalmus maximus.</title>
        <authorList>
            <person name="Lien S."/>
            <person name="Martinez P."/>
        </authorList>
    </citation>
    <scope>NUCLEOTIDE SEQUENCE [LARGE SCALE GENOMIC DNA]</scope>
</reference>
<dbReference type="PANTHER" id="PTHR14778">
    <property type="entry name" value="KINETOCHORE-ASSOCIATED PROTEIN DSN1 HOMOLOG"/>
    <property type="match status" value="1"/>
</dbReference>
<evidence type="ECO:0000256" key="1">
    <source>
        <dbReference type="SAM" id="Coils"/>
    </source>
</evidence>
<feature type="compositionally biased region" description="Polar residues" evidence="2">
    <location>
        <begin position="85"/>
        <end position="96"/>
    </location>
</feature>